<gene>
    <name evidence="2" type="ORF">RHP49_15210</name>
</gene>
<feature type="transmembrane region" description="Helical" evidence="1">
    <location>
        <begin position="140"/>
        <end position="160"/>
    </location>
</feature>
<feature type="transmembrane region" description="Helical" evidence="1">
    <location>
        <begin position="167"/>
        <end position="185"/>
    </location>
</feature>
<keyword evidence="1" id="KW-0812">Transmembrane</keyword>
<feature type="transmembrane region" description="Helical" evidence="1">
    <location>
        <begin position="47"/>
        <end position="69"/>
    </location>
</feature>
<sequence>MNYIFENLKTDDYYLILIWVIGCYIIFGSLILMTLQHKTVEFKRNDRNLLIVLVVFIAFFCGTRGQNIGTDTYNYYNYFYLKGLHIDNIFVFFKRLNTDFLFTIIMYVVFPFKSFTLFLLTVSLIMNISLYGFVRKFTNNSSLGSSLLLFLIMTCSLVFLNYELNTIRNGLAIPFILFGIFNTIQKEYKNAFLYFVIAFLFHRTSLIPIACILLVLLSEKVKYKYFIIFYVLAIGLAYMGFGFDKLSFLASIGNDDIQKLVFQGETSYRTGFRIDFVMYNSLFLFLFIKFSNLKNRTDLLLIKYYIVASVVFFFNFNIPFSDRIGGYSWVIIPLLLFNTINTSFPRKKLSILTWVTIFYFALNYIILPLLSGGNDTQNHH</sequence>
<reference evidence="2 3" key="1">
    <citation type="submission" date="2023-09" db="EMBL/GenBank/DDBJ databases">
        <title>Thalassobella suaedae gen. nov., sp. nov., a marine bacterium of the family Flavobacteriaceae isolated from a halophyte Suaeda japonica.</title>
        <authorList>
            <person name="Lee S.Y."/>
            <person name="Hwang C.Y."/>
        </authorList>
    </citation>
    <scope>NUCLEOTIDE SEQUENCE [LARGE SCALE GENOMIC DNA]</scope>
    <source>
        <strain evidence="2 3">HL-DH10</strain>
    </source>
</reference>
<dbReference type="Proteomes" id="UP001303407">
    <property type="component" value="Chromosome"/>
</dbReference>
<feature type="transmembrane region" description="Helical" evidence="1">
    <location>
        <begin position="13"/>
        <end position="35"/>
    </location>
</feature>
<dbReference type="RefSeq" id="WP_415862209.1">
    <property type="nucleotide sequence ID" value="NZ_CP134536.1"/>
</dbReference>
<proteinExistence type="predicted"/>
<evidence type="ECO:0000256" key="1">
    <source>
        <dbReference type="SAM" id="Phobius"/>
    </source>
</evidence>
<feature type="transmembrane region" description="Helical" evidence="1">
    <location>
        <begin position="223"/>
        <end position="241"/>
    </location>
</feature>
<feature type="transmembrane region" description="Helical" evidence="1">
    <location>
        <begin position="300"/>
        <end position="318"/>
    </location>
</feature>
<name>A0ABY9Y298_9FLAO</name>
<dbReference type="InterPro" id="IPR049458">
    <property type="entry name" value="EpsG-like"/>
</dbReference>
<keyword evidence="3" id="KW-1185">Reference proteome</keyword>
<keyword evidence="1" id="KW-0472">Membrane</keyword>
<dbReference type="EMBL" id="CP134536">
    <property type="protein sequence ID" value="WNH12228.1"/>
    <property type="molecule type" value="Genomic_DNA"/>
</dbReference>
<keyword evidence="1" id="KW-1133">Transmembrane helix</keyword>
<evidence type="ECO:0000313" key="2">
    <source>
        <dbReference type="EMBL" id="WNH12228.1"/>
    </source>
</evidence>
<accession>A0ABY9Y298</accession>
<feature type="transmembrane region" description="Helical" evidence="1">
    <location>
        <begin position="270"/>
        <end position="288"/>
    </location>
</feature>
<protein>
    <submittedName>
        <fullName evidence="2">EpsG family protein</fullName>
    </submittedName>
</protein>
<feature type="transmembrane region" description="Helical" evidence="1">
    <location>
        <begin position="191"/>
        <end position="216"/>
    </location>
</feature>
<feature type="transmembrane region" description="Helical" evidence="1">
    <location>
        <begin position="351"/>
        <end position="370"/>
    </location>
</feature>
<dbReference type="Pfam" id="PF14897">
    <property type="entry name" value="EpsG"/>
    <property type="match status" value="1"/>
</dbReference>
<evidence type="ECO:0000313" key="3">
    <source>
        <dbReference type="Proteomes" id="UP001303407"/>
    </source>
</evidence>
<organism evidence="2 3">
    <name type="scientific">Thalassobellus suaedae</name>
    <dbReference type="NCBI Taxonomy" id="3074124"/>
    <lineage>
        <taxon>Bacteria</taxon>
        <taxon>Pseudomonadati</taxon>
        <taxon>Bacteroidota</taxon>
        <taxon>Flavobacteriia</taxon>
        <taxon>Flavobacteriales</taxon>
        <taxon>Flavobacteriaceae</taxon>
        <taxon>Thalassobellus</taxon>
    </lineage>
</organism>
<feature type="transmembrane region" description="Helical" evidence="1">
    <location>
        <begin position="324"/>
        <end position="344"/>
    </location>
</feature>